<dbReference type="EMBL" id="GBRH01221976">
    <property type="protein sequence ID" value="JAD75919.1"/>
    <property type="molecule type" value="Transcribed_RNA"/>
</dbReference>
<accession>A0A0A9CHW9</accession>
<dbReference type="AlphaFoldDB" id="A0A0A9CHW9"/>
<reference evidence="1" key="1">
    <citation type="submission" date="2014-09" db="EMBL/GenBank/DDBJ databases">
        <authorList>
            <person name="Magalhaes I.L.F."/>
            <person name="Oliveira U."/>
            <person name="Santos F.R."/>
            <person name="Vidigal T.H.D.A."/>
            <person name="Brescovit A.D."/>
            <person name="Santos A.J."/>
        </authorList>
    </citation>
    <scope>NUCLEOTIDE SEQUENCE</scope>
    <source>
        <tissue evidence="1">Shoot tissue taken approximately 20 cm above the soil surface</tissue>
    </source>
</reference>
<proteinExistence type="predicted"/>
<organism evidence="1">
    <name type="scientific">Arundo donax</name>
    <name type="common">Giant reed</name>
    <name type="synonym">Donax arundinaceus</name>
    <dbReference type="NCBI Taxonomy" id="35708"/>
    <lineage>
        <taxon>Eukaryota</taxon>
        <taxon>Viridiplantae</taxon>
        <taxon>Streptophyta</taxon>
        <taxon>Embryophyta</taxon>
        <taxon>Tracheophyta</taxon>
        <taxon>Spermatophyta</taxon>
        <taxon>Magnoliopsida</taxon>
        <taxon>Liliopsida</taxon>
        <taxon>Poales</taxon>
        <taxon>Poaceae</taxon>
        <taxon>PACMAD clade</taxon>
        <taxon>Arundinoideae</taxon>
        <taxon>Arundineae</taxon>
        <taxon>Arundo</taxon>
    </lineage>
</organism>
<name>A0A0A9CHW9_ARUDO</name>
<sequence>MQSTELGQLFGYSQEPKGMLNMYCGPRQDHYEWRQLPQVTWRFLYHQEAQNVIEFLYSEQCQKCIHIPVQ</sequence>
<evidence type="ECO:0000313" key="1">
    <source>
        <dbReference type="EMBL" id="JAD75919.1"/>
    </source>
</evidence>
<protein>
    <submittedName>
        <fullName evidence="1">Uncharacterized protein</fullName>
    </submittedName>
</protein>
<reference evidence="1" key="2">
    <citation type="journal article" date="2015" name="Data Brief">
        <title>Shoot transcriptome of the giant reed, Arundo donax.</title>
        <authorList>
            <person name="Barrero R.A."/>
            <person name="Guerrero F.D."/>
            <person name="Moolhuijzen P."/>
            <person name="Goolsby J.A."/>
            <person name="Tidwell J."/>
            <person name="Bellgard S.E."/>
            <person name="Bellgard M.I."/>
        </authorList>
    </citation>
    <scope>NUCLEOTIDE SEQUENCE</scope>
    <source>
        <tissue evidence="1">Shoot tissue taken approximately 20 cm above the soil surface</tissue>
    </source>
</reference>